<dbReference type="Pfam" id="PF05848">
    <property type="entry name" value="CtsR"/>
    <property type="match status" value="1"/>
</dbReference>
<evidence type="ECO:0000259" key="1">
    <source>
        <dbReference type="Pfam" id="PF05848"/>
    </source>
</evidence>
<dbReference type="Gene3D" id="3.30.56.130">
    <property type="entry name" value="Transcriptional regulator CtsR, winged HTH domain"/>
    <property type="match status" value="1"/>
</dbReference>
<reference evidence="2" key="1">
    <citation type="submission" date="2019-08" db="EMBL/GenBank/DDBJ databases">
        <authorList>
            <person name="Kucharzyk K."/>
            <person name="Murdoch R.W."/>
            <person name="Higgins S."/>
            <person name="Loffler F."/>
        </authorList>
    </citation>
    <scope>NUCLEOTIDE SEQUENCE</scope>
</reference>
<name>A0A645ARZ7_9ZZZZ</name>
<comment type="caution">
    <text evidence="2">The sequence shown here is derived from an EMBL/GenBank/DDBJ whole genome shotgun (WGS) entry which is preliminary data.</text>
</comment>
<organism evidence="2">
    <name type="scientific">bioreactor metagenome</name>
    <dbReference type="NCBI Taxonomy" id="1076179"/>
    <lineage>
        <taxon>unclassified sequences</taxon>
        <taxon>metagenomes</taxon>
        <taxon>ecological metagenomes</taxon>
    </lineage>
</organism>
<dbReference type="AlphaFoldDB" id="A0A645ARZ7"/>
<dbReference type="InterPro" id="IPR041902">
    <property type="entry name" value="CtsR_N_sf"/>
</dbReference>
<dbReference type="EMBL" id="VSSQ01015560">
    <property type="protein sequence ID" value="MPM56055.1"/>
    <property type="molecule type" value="Genomic_DNA"/>
</dbReference>
<protein>
    <submittedName>
        <fullName evidence="2">Transcriptional regulator CtsR</fullName>
    </submittedName>
</protein>
<accession>A0A645ARZ7</accession>
<proteinExistence type="predicted"/>
<dbReference type="InterPro" id="IPR040465">
    <property type="entry name" value="CtsR_N"/>
</dbReference>
<sequence>MKNLADDIENFIIRQLLLDEEDQIFVQRNELADRLSCAPSQISYVLSTRFTPERGYIVESRRGSGGFVRIVRLMTGELQQIGKSSGQRENKIRQLAKANGITYREAVLLSFMMEVMEGRVEARERGAIFTEALGRLAGTKIED</sequence>
<evidence type="ECO:0000313" key="2">
    <source>
        <dbReference type="EMBL" id="MPM56055.1"/>
    </source>
</evidence>
<feature type="domain" description="CtsR N-terminal HTH" evidence="1">
    <location>
        <begin position="3"/>
        <end position="73"/>
    </location>
</feature>
<gene>
    <name evidence="2" type="primary">ctsr_5</name>
    <name evidence="2" type="ORF">SDC9_102854</name>
</gene>